<gene>
    <name evidence="10" type="ORF">MNEG_12800</name>
</gene>
<dbReference type="Gene3D" id="1.20.1080.10">
    <property type="entry name" value="Glycerol uptake facilitator protein"/>
    <property type="match status" value="1"/>
</dbReference>
<dbReference type="SUPFAM" id="SSF81338">
    <property type="entry name" value="Aquaporin-like"/>
    <property type="match status" value="1"/>
</dbReference>
<evidence type="ECO:0000256" key="5">
    <source>
        <dbReference type="ARBA" id="ARBA00022692"/>
    </source>
</evidence>
<keyword evidence="7 9" id="KW-0472">Membrane</keyword>
<dbReference type="GO" id="GO:0015250">
    <property type="term" value="F:water channel activity"/>
    <property type="evidence" value="ECO:0007669"/>
    <property type="project" value="TreeGrafter"/>
</dbReference>
<feature type="transmembrane region" description="Helical" evidence="9">
    <location>
        <begin position="87"/>
        <end position="108"/>
    </location>
</feature>
<dbReference type="KEGG" id="mng:MNEG_12800"/>
<evidence type="ECO:0000256" key="1">
    <source>
        <dbReference type="ARBA" id="ARBA00004651"/>
    </source>
</evidence>
<evidence type="ECO:0000256" key="2">
    <source>
        <dbReference type="ARBA" id="ARBA00006175"/>
    </source>
</evidence>
<dbReference type="GO" id="GO:0005886">
    <property type="term" value="C:plasma membrane"/>
    <property type="evidence" value="ECO:0007669"/>
    <property type="project" value="UniProtKB-SubCell"/>
</dbReference>
<evidence type="ECO:0000256" key="7">
    <source>
        <dbReference type="ARBA" id="ARBA00023136"/>
    </source>
</evidence>
<evidence type="ECO:0000256" key="6">
    <source>
        <dbReference type="ARBA" id="ARBA00022989"/>
    </source>
</evidence>
<keyword evidence="4" id="KW-1003">Cell membrane</keyword>
<dbReference type="PANTHER" id="PTHR19139">
    <property type="entry name" value="AQUAPORIN TRANSPORTER"/>
    <property type="match status" value="1"/>
</dbReference>
<dbReference type="GeneID" id="25730199"/>
<dbReference type="Proteomes" id="UP000054498">
    <property type="component" value="Unassembled WGS sequence"/>
</dbReference>
<evidence type="ECO:0000313" key="11">
    <source>
        <dbReference type="Proteomes" id="UP000054498"/>
    </source>
</evidence>
<dbReference type="InterPro" id="IPR034294">
    <property type="entry name" value="Aquaporin_transptr"/>
</dbReference>
<proteinExistence type="inferred from homology"/>
<keyword evidence="11" id="KW-1185">Reference proteome</keyword>
<protein>
    <submittedName>
        <fullName evidence="10">Aquaporin-8</fullName>
    </submittedName>
</protein>
<name>A0A0D2J5N6_9CHLO</name>
<comment type="similarity">
    <text evidence="2 8">Belongs to the MIP/aquaporin (TC 1.A.8) family.</text>
</comment>
<dbReference type="RefSeq" id="XP_013894182.1">
    <property type="nucleotide sequence ID" value="XM_014038728.1"/>
</dbReference>
<dbReference type="InterPro" id="IPR023271">
    <property type="entry name" value="Aquaporin-like"/>
</dbReference>
<accession>A0A0D2J5N6</accession>
<dbReference type="InterPro" id="IPR022357">
    <property type="entry name" value="MIP_CS"/>
</dbReference>
<feature type="transmembrane region" description="Helical" evidence="9">
    <location>
        <begin position="18"/>
        <end position="39"/>
    </location>
</feature>
<sequence>MANETTFTVYQSIRSHQFLVSLLVEFLGVTLFAFLGSTVTGANAPFVNGLALAVLIYTAANISGGHLNPAVTVSTLLCGFYPVLHAVLYIILQILGGICGSLLAAGLLPKTKLGMGPKGPGCFEPTIDESGAGLTSGQLFGWECVMTFTLISVVYACGVAKPGHGSFTPLVVGLTLTACAGTGGKWTGAALNPARVVGPAVVFNCSGSYWWLYVLAEMLAALLACCVFAFVSGWGPLSPVKSRAEYGLTTVEALTLWLTGSPPRRMLDQRGDNMEDVVSRLEKENRAAKAAKTVDDHAA</sequence>
<dbReference type="EMBL" id="KK103662">
    <property type="protein sequence ID" value="KIY95162.1"/>
    <property type="molecule type" value="Genomic_DNA"/>
</dbReference>
<dbReference type="InterPro" id="IPR000425">
    <property type="entry name" value="MIP"/>
</dbReference>
<feature type="transmembrane region" description="Helical" evidence="9">
    <location>
        <begin position="210"/>
        <end position="231"/>
    </location>
</feature>
<dbReference type="PROSITE" id="PS00221">
    <property type="entry name" value="MIP"/>
    <property type="match status" value="1"/>
</dbReference>
<evidence type="ECO:0000256" key="9">
    <source>
        <dbReference type="SAM" id="Phobius"/>
    </source>
</evidence>
<reference evidence="10 11" key="1">
    <citation type="journal article" date="2013" name="BMC Genomics">
        <title>Reconstruction of the lipid metabolism for the microalga Monoraphidium neglectum from its genome sequence reveals characteristics suitable for biofuel production.</title>
        <authorList>
            <person name="Bogen C."/>
            <person name="Al-Dilaimi A."/>
            <person name="Albersmeier A."/>
            <person name="Wichmann J."/>
            <person name="Grundmann M."/>
            <person name="Rupp O."/>
            <person name="Lauersen K.J."/>
            <person name="Blifernez-Klassen O."/>
            <person name="Kalinowski J."/>
            <person name="Goesmann A."/>
            <person name="Mussgnug J.H."/>
            <person name="Kruse O."/>
        </authorList>
    </citation>
    <scope>NUCLEOTIDE SEQUENCE [LARGE SCALE GENOMIC DNA]</scope>
    <source>
        <strain evidence="10 11">SAG 48.87</strain>
    </source>
</reference>
<evidence type="ECO:0000256" key="3">
    <source>
        <dbReference type="ARBA" id="ARBA00022448"/>
    </source>
</evidence>
<comment type="subcellular location">
    <subcellularLocation>
        <location evidence="1">Cell membrane</location>
        <topology evidence="1">Multi-pass membrane protein</topology>
    </subcellularLocation>
</comment>
<dbReference type="PANTHER" id="PTHR19139:SF199">
    <property type="entry name" value="MIP17260P"/>
    <property type="match status" value="1"/>
</dbReference>
<dbReference type="Pfam" id="PF00230">
    <property type="entry name" value="MIP"/>
    <property type="match status" value="1"/>
</dbReference>
<evidence type="ECO:0000313" key="10">
    <source>
        <dbReference type="EMBL" id="KIY95162.1"/>
    </source>
</evidence>
<keyword evidence="3 8" id="KW-0813">Transport</keyword>
<dbReference type="STRING" id="145388.A0A0D2J5N6"/>
<dbReference type="AlphaFoldDB" id="A0A0D2J5N6"/>
<dbReference type="PRINTS" id="PR00783">
    <property type="entry name" value="MINTRINSICP"/>
</dbReference>
<keyword evidence="5 8" id="KW-0812">Transmembrane</keyword>
<evidence type="ECO:0000256" key="8">
    <source>
        <dbReference type="RuleBase" id="RU000477"/>
    </source>
</evidence>
<dbReference type="OrthoDB" id="3222at2759"/>
<evidence type="ECO:0000256" key="4">
    <source>
        <dbReference type="ARBA" id="ARBA00022475"/>
    </source>
</evidence>
<keyword evidence="6 9" id="KW-1133">Transmembrane helix</keyword>
<organism evidence="10 11">
    <name type="scientific">Monoraphidium neglectum</name>
    <dbReference type="NCBI Taxonomy" id="145388"/>
    <lineage>
        <taxon>Eukaryota</taxon>
        <taxon>Viridiplantae</taxon>
        <taxon>Chlorophyta</taxon>
        <taxon>core chlorophytes</taxon>
        <taxon>Chlorophyceae</taxon>
        <taxon>CS clade</taxon>
        <taxon>Sphaeropleales</taxon>
        <taxon>Selenastraceae</taxon>
        <taxon>Monoraphidium</taxon>
    </lineage>
</organism>